<dbReference type="PANTHER" id="PTHR12300:SF161">
    <property type="entry name" value="RECEPTOR EXPRESSION-ENHANCING PROTEIN"/>
    <property type="match status" value="1"/>
</dbReference>
<keyword evidence="8" id="KW-1185">Reference proteome</keyword>
<dbReference type="FunCoup" id="A0A165CSX6">
    <property type="interactions" value="89"/>
</dbReference>
<dbReference type="InterPro" id="IPR004345">
    <property type="entry name" value="TB2_DP1_HVA22"/>
</dbReference>
<dbReference type="AlphaFoldDB" id="A0A165CSX6"/>
<keyword evidence="4 6" id="KW-1133">Transmembrane helix</keyword>
<comment type="caution">
    <text evidence="6">Lacks conserved residue(s) required for the propagation of feature annotation.</text>
</comment>
<evidence type="ECO:0000313" key="7">
    <source>
        <dbReference type="EMBL" id="KZT51340.1"/>
    </source>
</evidence>
<organism evidence="7 8">
    <name type="scientific">Calocera cornea HHB12733</name>
    <dbReference type="NCBI Taxonomy" id="1353952"/>
    <lineage>
        <taxon>Eukaryota</taxon>
        <taxon>Fungi</taxon>
        <taxon>Dikarya</taxon>
        <taxon>Basidiomycota</taxon>
        <taxon>Agaricomycotina</taxon>
        <taxon>Dacrymycetes</taxon>
        <taxon>Dacrymycetales</taxon>
        <taxon>Dacrymycetaceae</taxon>
        <taxon>Calocera</taxon>
    </lineage>
</organism>
<dbReference type="EMBL" id="KV424112">
    <property type="protein sequence ID" value="KZT51340.1"/>
    <property type="molecule type" value="Genomic_DNA"/>
</dbReference>
<reference evidence="7 8" key="1">
    <citation type="journal article" date="2016" name="Mol. Biol. Evol.">
        <title>Comparative Genomics of Early-Diverging Mushroom-Forming Fungi Provides Insights into the Origins of Lignocellulose Decay Capabilities.</title>
        <authorList>
            <person name="Nagy L.G."/>
            <person name="Riley R."/>
            <person name="Tritt A."/>
            <person name="Adam C."/>
            <person name="Daum C."/>
            <person name="Floudas D."/>
            <person name="Sun H."/>
            <person name="Yadav J.S."/>
            <person name="Pangilinan J."/>
            <person name="Larsson K.H."/>
            <person name="Matsuura K."/>
            <person name="Barry K."/>
            <person name="Labutti K."/>
            <person name="Kuo R."/>
            <person name="Ohm R.A."/>
            <person name="Bhattacharya S.S."/>
            <person name="Shirouzu T."/>
            <person name="Yoshinaga Y."/>
            <person name="Martin F.M."/>
            <person name="Grigoriev I.V."/>
            <person name="Hibbett D.S."/>
        </authorList>
    </citation>
    <scope>NUCLEOTIDE SEQUENCE [LARGE SCALE GENOMIC DNA]</scope>
    <source>
        <strain evidence="7 8">HHB12733</strain>
    </source>
</reference>
<dbReference type="Pfam" id="PF03134">
    <property type="entry name" value="TB2_DP1_HVA22"/>
    <property type="match status" value="1"/>
</dbReference>
<feature type="transmembrane region" description="Helical" evidence="6">
    <location>
        <begin position="63"/>
        <end position="94"/>
    </location>
</feature>
<evidence type="ECO:0000256" key="1">
    <source>
        <dbReference type="ARBA" id="ARBA00004141"/>
    </source>
</evidence>
<dbReference type="InParanoid" id="A0A165CSX6"/>
<evidence type="ECO:0000256" key="6">
    <source>
        <dbReference type="RuleBase" id="RU362006"/>
    </source>
</evidence>
<name>A0A165CSX6_9BASI</name>
<evidence type="ECO:0000256" key="5">
    <source>
        <dbReference type="ARBA" id="ARBA00023136"/>
    </source>
</evidence>
<protein>
    <recommendedName>
        <fullName evidence="6">Protein YOP1</fullName>
    </recommendedName>
</protein>
<dbReference type="GO" id="GO:0016020">
    <property type="term" value="C:membrane"/>
    <property type="evidence" value="ECO:0007669"/>
    <property type="project" value="UniProtKB-SubCell"/>
</dbReference>
<accession>A0A165CSX6</accession>
<comment type="similarity">
    <text evidence="2 6">Belongs to the DP1 family.</text>
</comment>
<keyword evidence="5 6" id="KW-0472">Membrane</keyword>
<sequence>MSYQSNVQAGQAKTKSAAEQVLNHPVVKQAQDKANYYVAQLDKELGKYPYMTQIEQKTSVPKAWVFIGTSILLVIGMLFNALAAPISNFIGWLLPAYLSFRALETKGSDDDIQWLTYWVVFGFFNFLESVALSLVLYYFPFYYVFKTAFIVWLQLPATQGARTLYLSVARPLLDSSSKRAPASAPTTATSDDLRAKVASANAL</sequence>
<dbReference type="Proteomes" id="UP000076842">
    <property type="component" value="Unassembled WGS sequence"/>
</dbReference>
<evidence type="ECO:0000313" key="8">
    <source>
        <dbReference type="Proteomes" id="UP000076842"/>
    </source>
</evidence>
<proteinExistence type="inferred from homology"/>
<gene>
    <name evidence="7" type="ORF">CALCODRAFT_503644</name>
</gene>
<dbReference type="STRING" id="1353952.A0A165CSX6"/>
<dbReference type="OrthoDB" id="10009287at2759"/>
<dbReference type="PANTHER" id="PTHR12300">
    <property type="entry name" value="HVA22-LIKE PROTEINS"/>
    <property type="match status" value="1"/>
</dbReference>
<evidence type="ECO:0000256" key="4">
    <source>
        <dbReference type="ARBA" id="ARBA00022989"/>
    </source>
</evidence>
<feature type="transmembrane region" description="Helical" evidence="6">
    <location>
        <begin position="114"/>
        <end position="139"/>
    </location>
</feature>
<comment type="subcellular location">
    <subcellularLocation>
        <location evidence="1 6">Membrane</location>
        <topology evidence="1 6">Multi-pass membrane protein</topology>
    </subcellularLocation>
</comment>
<evidence type="ECO:0000256" key="2">
    <source>
        <dbReference type="ARBA" id="ARBA00008573"/>
    </source>
</evidence>
<keyword evidence="3 6" id="KW-0812">Transmembrane</keyword>
<evidence type="ECO:0000256" key="3">
    <source>
        <dbReference type="ARBA" id="ARBA00022692"/>
    </source>
</evidence>